<dbReference type="PIRSF" id="PIRSF002741">
    <property type="entry name" value="MppA"/>
    <property type="match status" value="1"/>
</dbReference>
<evidence type="ECO:0000313" key="5">
    <source>
        <dbReference type="Proteomes" id="UP000249739"/>
    </source>
</evidence>
<dbReference type="Gene3D" id="3.10.105.10">
    <property type="entry name" value="Dipeptide-binding Protein, Domain 3"/>
    <property type="match status" value="1"/>
</dbReference>
<dbReference type="AlphaFoldDB" id="A0A2W5FNQ2"/>
<comment type="caution">
    <text evidence="4">The sequence shown here is derived from an EMBL/GenBank/DDBJ whole genome shotgun (WGS) entry which is preliminary data.</text>
</comment>
<dbReference type="PANTHER" id="PTHR30290">
    <property type="entry name" value="PERIPLASMIC BINDING COMPONENT OF ABC TRANSPORTER"/>
    <property type="match status" value="1"/>
</dbReference>
<accession>A0A2W5FNQ2</accession>
<dbReference type="GO" id="GO:0043190">
    <property type="term" value="C:ATP-binding cassette (ABC) transporter complex"/>
    <property type="evidence" value="ECO:0007669"/>
    <property type="project" value="InterPro"/>
</dbReference>
<evidence type="ECO:0000256" key="2">
    <source>
        <dbReference type="SAM" id="Phobius"/>
    </source>
</evidence>
<dbReference type="GO" id="GO:0030288">
    <property type="term" value="C:outer membrane-bounded periplasmic space"/>
    <property type="evidence" value="ECO:0007669"/>
    <property type="project" value="TreeGrafter"/>
</dbReference>
<gene>
    <name evidence="4" type="ORF">DI586_06950</name>
</gene>
<dbReference type="GO" id="GO:0015833">
    <property type="term" value="P:peptide transport"/>
    <property type="evidence" value="ECO:0007669"/>
    <property type="project" value="TreeGrafter"/>
</dbReference>
<organism evidence="4 5">
    <name type="scientific">Micavibrio aeruginosavorus</name>
    <dbReference type="NCBI Taxonomy" id="349221"/>
    <lineage>
        <taxon>Bacteria</taxon>
        <taxon>Pseudomonadati</taxon>
        <taxon>Bdellovibrionota</taxon>
        <taxon>Bdellovibrionia</taxon>
        <taxon>Bdellovibrionales</taxon>
        <taxon>Pseudobdellovibrionaceae</taxon>
        <taxon>Micavibrio</taxon>
    </lineage>
</organism>
<feature type="transmembrane region" description="Helical" evidence="2">
    <location>
        <begin position="25"/>
        <end position="43"/>
    </location>
</feature>
<dbReference type="Pfam" id="PF00496">
    <property type="entry name" value="SBP_bac_5"/>
    <property type="match status" value="1"/>
</dbReference>
<feature type="domain" description="Solute-binding protein family 5" evidence="3">
    <location>
        <begin position="117"/>
        <end position="513"/>
    </location>
</feature>
<dbReference type="InterPro" id="IPR039424">
    <property type="entry name" value="SBP_5"/>
</dbReference>
<dbReference type="Gene3D" id="3.40.190.10">
    <property type="entry name" value="Periplasmic binding protein-like II"/>
    <property type="match status" value="1"/>
</dbReference>
<dbReference type="SUPFAM" id="SSF53850">
    <property type="entry name" value="Periplasmic binding protein-like II"/>
    <property type="match status" value="1"/>
</dbReference>
<reference evidence="4 5" key="1">
    <citation type="submission" date="2017-08" db="EMBL/GenBank/DDBJ databases">
        <title>Infants hospitalized years apart are colonized by the same room-sourced microbial strains.</title>
        <authorList>
            <person name="Brooks B."/>
            <person name="Olm M.R."/>
            <person name="Firek B.A."/>
            <person name="Baker R."/>
            <person name="Thomas B.C."/>
            <person name="Morowitz M.J."/>
            <person name="Banfield J.F."/>
        </authorList>
    </citation>
    <scope>NUCLEOTIDE SEQUENCE [LARGE SCALE GENOMIC DNA]</scope>
    <source>
        <strain evidence="4">S2_006_000_R2_64</strain>
    </source>
</reference>
<protein>
    <submittedName>
        <fullName evidence="4">ABC transporter substrate-binding protein</fullName>
    </submittedName>
</protein>
<sequence length="602" mass="68096">MSSPRKRGSRVGAVSDPRLRGENRLVRLLFLFVLFIFYSHTAIADGLSMHGEPALKEGFTSLPYAKEDAPKGGELKQSALGSFDTLNPFTIKGKAAQGLNYVYDRLMARSWDEAFTLYPLIAESIDVPDDRSSITFYLNPAAKFSDGTPITTDDVLFSFNTLKEKGRPNMRAVYKLVDKVEKFDQRSVKFTLGPVHDRETVMIIAMMPVLSKAYWSDKTFDTTTLDIPVTSGPYKIASIDPGRRIVLERNKEYWAKDLPVNKGLYNFDRITTDYFRDDSVALEAFKKGDLSLRVEQDPGRWAKSYSASGPIIQENLKHGRVERMWGMIFNLRRSPFDDIRVRKALSLMIDYDWINKNIFYGSYKPTNSFFANSNLAASGSPDDGELKLLEPYKSKLPQEVFGPAWKPENLSRDSQRKADALLKEAGWIIKDGKRINAKTGKTFSFEILLGSADDEKIALAFKRSLARLGINVNMRTLDAAAFNDRLLGYEYDMTLYFWQNTLSPGTEQMLYWGCQSAKQPGRFNYSGFCHPASDAIAGNIPKVKTREELLTSTHALDRILTWEHIAIPLFYSGKDMVASSPSITHPEKAALYGNTLESWYHK</sequence>
<proteinExistence type="predicted"/>
<dbReference type="GO" id="GO:1904680">
    <property type="term" value="F:peptide transmembrane transporter activity"/>
    <property type="evidence" value="ECO:0007669"/>
    <property type="project" value="TreeGrafter"/>
</dbReference>
<dbReference type="GO" id="GO:0042884">
    <property type="term" value="P:microcin transport"/>
    <property type="evidence" value="ECO:0007669"/>
    <property type="project" value="TreeGrafter"/>
</dbReference>
<dbReference type="InterPro" id="IPR030678">
    <property type="entry name" value="Peptide/Ni-bd"/>
</dbReference>
<keyword evidence="2" id="KW-0472">Membrane</keyword>
<keyword evidence="1" id="KW-0732">Signal</keyword>
<dbReference type="PANTHER" id="PTHR30290:SF64">
    <property type="entry name" value="ABC TRANSPORTER PERIPLASMIC BINDING PROTEIN"/>
    <property type="match status" value="1"/>
</dbReference>
<dbReference type="EMBL" id="QFOT01000070">
    <property type="protein sequence ID" value="PZP55427.1"/>
    <property type="molecule type" value="Genomic_DNA"/>
</dbReference>
<dbReference type="CDD" id="cd08497">
    <property type="entry name" value="MbnE-like"/>
    <property type="match status" value="1"/>
</dbReference>
<keyword evidence="2" id="KW-0812">Transmembrane</keyword>
<dbReference type="Proteomes" id="UP000249739">
    <property type="component" value="Unassembled WGS sequence"/>
</dbReference>
<name>A0A2W5FNQ2_9BACT</name>
<evidence type="ECO:0000256" key="1">
    <source>
        <dbReference type="ARBA" id="ARBA00022729"/>
    </source>
</evidence>
<dbReference type="InterPro" id="IPR000914">
    <property type="entry name" value="SBP_5_dom"/>
</dbReference>
<keyword evidence="2" id="KW-1133">Transmembrane helix</keyword>
<evidence type="ECO:0000259" key="3">
    <source>
        <dbReference type="Pfam" id="PF00496"/>
    </source>
</evidence>
<evidence type="ECO:0000313" key="4">
    <source>
        <dbReference type="EMBL" id="PZP55427.1"/>
    </source>
</evidence>